<protein>
    <submittedName>
        <fullName evidence="1">Uncharacterized protein</fullName>
    </submittedName>
</protein>
<dbReference type="RefSeq" id="WP_276329849.1">
    <property type="nucleotide sequence ID" value="NZ_UGNY01000001.1"/>
</dbReference>
<evidence type="ECO:0000313" key="1">
    <source>
        <dbReference type="EMBL" id="STX37315.1"/>
    </source>
</evidence>
<organism evidence="1 2">
    <name type="scientific">Legionella feeleii</name>
    <dbReference type="NCBI Taxonomy" id="453"/>
    <lineage>
        <taxon>Bacteria</taxon>
        <taxon>Pseudomonadati</taxon>
        <taxon>Pseudomonadota</taxon>
        <taxon>Gammaproteobacteria</taxon>
        <taxon>Legionellales</taxon>
        <taxon>Legionellaceae</taxon>
        <taxon>Legionella</taxon>
    </lineage>
</organism>
<gene>
    <name evidence="1" type="ORF">NCTC11978_00477</name>
</gene>
<evidence type="ECO:0000313" key="2">
    <source>
        <dbReference type="Proteomes" id="UP000254033"/>
    </source>
</evidence>
<dbReference type="Proteomes" id="UP000254033">
    <property type="component" value="Unassembled WGS sequence"/>
</dbReference>
<proteinExistence type="predicted"/>
<name>A0A378IRV2_9GAMM</name>
<sequence length="43" mass="5059">MLEQKPKRYRYPLEIISMRYEVITDLMTATEMFQSGCCIAGLK</sequence>
<dbReference type="EMBL" id="UGNY01000001">
    <property type="protein sequence ID" value="STX37315.1"/>
    <property type="molecule type" value="Genomic_DNA"/>
</dbReference>
<accession>A0A378IRV2</accession>
<reference evidence="1 2" key="1">
    <citation type="submission" date="2018-06" db="EMBL/GenBank/DDBJ databases">
        <authorList>
            <consortium name="Pathogen Informatics"/>
            <person name="Doyle S."/>
        </authorList>
    </citation>
    <scope>NUCLEOTIDE SEQUENCE [LARGE SCALE GENOMIC DNA]</scope>
    <source>
        <strain evidence="1 2">NCTC11978</strain>
    </source>
</reference>
<dbReference type="AlphaFoldDB" id="A0A378IRV2"/>